<protein>
    <recommendedName>
        <fullName evidence="4">Protein phosphatase 1 regulatory subunit 1B</fullName>
    </recommendedName>
    <alternativeName>
        <fullName evidence="8">DARPP-32</fullName>
    </alternativeName>
    <alternativeName>
        <fullName evidence="9">Dopamine- and cAMP-regulated neuronal phosphoprotein</fullName>
    </alternativeName>
</protein>
<dbReference type="Proteomes" id="UP001148018">
    <property type="component" value="Unassembled WGS sequence"/>
</dbReference>
<evidence type="ECO:0000256" key="5">
    <source>
        <dbReference type="ARBA" id="ARBA00022490"/>
    </source>
</evidence>
<dbReference type="GO" id="GO:0035556">
    <property type="term" value="P:intracellular signal transduction"/>
    <property type="evidence" value="ECO:0007669"/>
    <property type="project" value="TreeGrafter"/>
</dbReference>
<organism evidence="11 12">
    <name type="scientific">Muraenolepis orangiensis</name>
    <name type="common">Patagonian moray cod</name>
    <dbReference type="NCBI Taxonomy" id="630683"/>
    <lineage>
        <taxon>Eukaryota</taxon>
        <taxon>Metazoa</taxon>
        <taxon>Chordata</taxon>
        <taxon>Craniata</taxon>
        <taxon>Vertebrata</taxon>
        <taxon>Euteleostomi</taxon>
        <taxon>Actinopterygii</taxon>
        <taxon>Neopterygii</taxon>
        <taxon>Teleostei</taxon>
        <taxon>Neoteleostei</taxon>
        <taxon>Acanthomorphata</taxon>
        <taxon>Zeiogadaria</taxon>
        <taxon>Gadariae</taxon>
        <taxon>Gadiformes</taxon>
        <taxon>Muraenolepidoidei</taxon>
        <taxon>Muraenolepididae</taxon>
        <taxon>Muraenolepis</taxon>
    </lineage>
</organism>
<dbReference type="OrthoDB" id="9946890at2759"/>
<evidence type="ECO:0000256" key="10">
    <source>
        <dbReference type="SAM" id="MobiDB-lite"/>
    </source>
</evidence>
<keyword evidence="6" id="KW-0597">Phosphoprotein</keyword>
<dbReference type="InterPro" id="IPR008466">
    <property type="entry name" value="PPP1R1A/B/C"/>
</dbReference>
<evidence type="ECO:0000256" key="2">
    <source>
        <dbReference type="ARBA" id="ARBA00004496"/>
    </source>
</evidence>
<comment type="function">
    <text evidence="1">Inhibitor of protein-phosphatase 1.</text>
</comment>
<proteinExistence type="inferred from homology"/>
<evidence type="ECO:0000256" key="3">
    <source>
        <dbReference type="ARBA" id="ARBA00007775"/>
    </source>
</evidence>
<comment type="subcellular location">
    <subcellularLocation>
        <location evidence="2">Cytoplasm</location>
    </subcellularLocation>
</comment>
<evidence type="ECO:0000256" key="6">
    <source>
        <dbReference type="ARBA" id="ARBA00022553"/>
    </source>
</evidence>
<evidence type="ECO:0000313" key="11">
    <source>
        <dbReference type="EMBL" id="KAJ3607797.1"/>
    </source>
</evidence>
<feature type="compositionally biased region" description="Basic and acidic residues" evidence="10">
    <location>
        <begin position="97"/>
        <end position="114"/>
    </location>
</feature>
<evidence type="ECO:0000256" key="8">
    <source>
        <dbReference type="ARBA" id="ARBA00029874"/>
    </source>
</evidence>
<reference evidence="11" key="1">
    <citation type="submission" date="2022-07" db="EMBL/GenBank/DDBJ databases">
        <title>Chromosome-level genome of Muraenolepis orangiensis.</title>
        <authorList>
            <person name="Kim J."/>
        </authorList>
    </citation>
    <scope>NUCLEOTIDE SEQUENCE</scope>
    <source>
        <strain evidence="11">KU_S4_2022</strain>
        <tissue evidence="11">Muscle</tissue>
    </source>
</reference>
<accession>A0A9Q0IP50</accession>
<dbReference type="GO" id="GO:0005737">
    <property type="term" value="C:cytoplasm"/>
    <property type="evidence" value="ECO:0007669"/>
    <property type="project" value="UniProtKB-SubCell"/>
</dbReference>
<dbReference type="Pfam" id="PF05395">
    <property type="entry name" value="DARPP-32"/>
    <property type="match status" value="1"/>
</dbReference>
<dbReference type="EMBL" id="JANIIK010000040">
    <property type="protein sequence ID" value="KAJ3607797.1"/>
    <property type="molecule type" value="Genomic_DNA"/>
</dbReference>
<comment type="caution">
    <text evidence="11">The sequence shown here is derived from an EMBL/GenBank/DDBJ whole genome shotgun (WGS) entry which is preliminary data.</text>
</comment>
<keyword evidence="5" id="KW-0963">Cytoplasm</keyword>
<evidence type="ECO:0000256" key="7">
    <source>
        <dbReference type="ARBA" id="ARBA00023272"/>
    </source>
</evidence>
<evidence type="ECO:0000256" key="9">
    <source>
        <dbReference type="ARBA" id="ARBA00030254"/>
    </source>
</evidence>
<feature type="region of interest" description="Disordered" evidence="10">
    <location>
        <begin position="17"/>
        <end position="126"/>
    </location>
</feature>
<evidence type="ECO:0000313" key="12">
    <source>
        <dbReference type="Proteomes" id="UP001148018"/>
    </source>
</evidence>
<evidence type="ECO:0000256" key="4">
    <source>
        <dbReference type="ARBA" id="ARBA00020090"/>
    </source>
</evidence>
<dbReference type="PANTHER" id="PTHR15417:SF2">
    <property type="entry name" value="PROTEIN PHOSPHATASE 1 REGULATORY SUBUNIT 1B"/>
    <property type="match status" value="1"/>
</dbReference>
<keyword evidence="12" id="KW-1185">Reference proteome</keyword>
<dbReference type="AlphaFoldDB" id="A0A9Q0IP50"/>
<evidence type="ECO:0000256" key="1">
    <source>
        <dbReference type="ARBA" id="ARBA00002900"/>
    </source>
</evidence>
<dbReference type="PANTHER" id="PTHR15417">
    <property type="entry name" value="PROTEIN PHOSPHATASE INHIBITOR AND DOPAMINE- AND CAMP-REGULATED NEURONAL PHOSPHOPROTEIN"/>
    <property type="match status" value="1"/>
</dbReference>
<name>A0A9Q0IP50_9TELE</name>
<gene>
    <name evidence="11" type="ORF">NHX12_024848</name>
</gene>
<dbReference type="GO" id="GO:0004864">
    <property type="term" value="F:protein phosphatase inhibitor activity"/>
    <property type="evidence" value="ECO:0007669"/>
    <property type="project" value="UniProtKB-KW"/>
</dbReference>
<comment type="similarity">
    <text evidence="3">Belongs to the protein phosphatase inhibitor 1 family.</text>
</comment>
<sequence length="152" mass="16860">MDSVLPTEAVVEVAGKESGRRRIQFSVPPPSNAPVQLDPRQVEMTRDPRIRRRRPTPATLFTLSDPEEGAVSHKGAGKASQLTPPGYEPPSLQDVQRMAEAHQECWASVEKEDSSSSEDEREGKGFWISQTYTHTYGIHGQTRDLSNHIGLP</sequence>
<keyword evidence="7" id="KW-0650">Protein phosphatase inhibitor</keyword>